<feature type="chain" id="PRO_5016748905" description="DUF2690 domain-containing protein" evidence="2">
    <location>
        <begin position="26"/>
        <end position="174"/>
    </location>
</feature>
<feature type="compositionally biased region" description="Low complexity" evidence="1">
    <location>
        <begin position="23"/>
        <end position="41"/>
    </location>
</feature>
<evidence type="ECO:0000256" key="2">
    <source>
        <dbReference type="SAM" id="SignalP"/>
    </source>
</evidence>
<evidence type="ECO:0000313" key="4">
    <source>
        <dbReference type="Proteomes" id="UP000254425"/>
    </source>
</evidence>
<feature type="signal peptide" evidence="2">
    <location>
        <begin position="1"/>
        <end position="25"/>
    </location>
</feature>
<keyword evidence="2" id="KW-0732">Signal</keyword>
<protein>
    <recommendedName>
        <fullName evidence="5">DUF2690 domain-containing protein</fullName>
    </recommendedName>
</protein>
<dbReference type="EMBL" id="CP031320">
    <property type="protein sequence ID" value="AXK35276.1"/>
    <property type="molecule type" value="Genomic_DNA"/>
</dbReference>
<sequence>MRSRMFATAAVAAAFVMVPAGSALAGSGPAPAPSERASSQSTAPTPEGNPSSKKAQAMDVCEDAHQIGTTGYIKQGGETIASVKQFYSPECKENYSYVWVWQSFTDKQDDYDVSAGVYSYTQDKQLGTVTWPKDNGQEYWSEGAATVDDCTAAVGTLRPAGSATTLSGQSDKRC</sequence>
<gene>
    <name evidence="3" type="ORF">DVA86_24170</name>
</gene>
<proteinExistence type="predicted"/>
<feature type="region of interest" description="Disordered" evidence="1">
    <location>
        <begin position="23"/>
        <end position="56"/>
    </location>
</feature>
<reference evidence="3 4" key="1">
    <citation type="submission" date="2018-07" db="EMBL/GenBank/DDBJ databases">
        <title>Draft genome of the type strain Streptomyces armeniacus ATCC 15676.</title>
        <authorList>
            <person name="Labana P."/>
            <person name="Gosse J.T."/>
            <person name="Boddy C.N."/>
        </authorList>
    </citation>
    <scope>NUCLEOTIDE SEQUENCE [LARGE SCALE GENOMIC DNA]</scope>
    <source>
        <strain evidence="3 4">ATCC 15676</strain>
    </source>
</reference>
<dbReference type="RefSeq" id="WP_208881342.1">
    <property type="nucleotide sequence ID" value="NZ_CP031320.1"/>
</dbReference>
<dbReference type="Proteomes" id="UP000254425">
    <property type="component" value="Chromosome"/>
</dbReference>
<name>A0A345XUG0_9ACTN</name>
<evidence type="ECO:0008006" key="5">
    <source>
        <dbReference type="Google" id="ProtNLM"/>
    </source>
</evidence>
<organism evidence="3 4">
    <name type="scientific">Streptomyces armeniacus</name>
    <dbReference type="NCBI Taxonomy" id="83291"/>
    <lineage>
        <taxon>Bacteria</taxon>
        <taxon>Bacillati</taxon>
        <taxon>Actinomycetota</taxon>
        <taxon>Actinomycetes</taxon>
        <taxon>Kitasatosporales</taxon>
        <taxon>Streptomycetaceae</taxon>
        <taxon>Streptomyces</taxon>
    </lineage>
</organism>
<feature type="compositionally biased region" description="Polar residues" evidence="1">
    <location>
        <begin position="42"/>
        <end position="54"/>
    </location>
</feature>
<dbReference type="KEGG" id="sarm:DVA86_24170"/>
<evidence type="ECO:0000256" key="1">
    <source>
        <dbReference type="SAM" id="MobiDB-lite"/>
    </source>
</evidence>
<dbReference type="AlphaFoldDB" id="A0A345XUG0"/>
<evidence type="ECO:0000313" key="3">
    <source>
        <dbReference type="EMBL" id="AXK35276.1"/>
    </source>
</evidence>
<keyword evidence="4" id="KW-1185">Reference proteome</keyword>
<accession>A0A345XUG0</accession>